<sequence length="366" mass="42603">MKLPKFILISAMMCTVFLLNGCRHSSKGYEQRIIQWLDNTYGKNSYTMKKDVNRKRYFMVTLNKYPQLNFRVTIARDVKTGSSYLWTNFDEIFCKHAIKDFKKTYDIGSDQLQYMESLHFIYTTNAHSLEKLKVSYDKMMNFITFVSKQYPILIDMGILDMRMDVNGIRLKGRDDSDKWIYLNIAKVKQKTLKTKSYKEIYDELKPMLITHSENPKGLTFHADEGRSFILGSDTLDDCLYKNLVLTNTTRKQLKNTILQPGEISQPYTLKSENNYQLITITLQAKNLSNSPVSLLNATIVKATIKGGKTIYIDPAWIELEDNKIRKWIDPYKALGISPPKTEQEKKRAFFTNIQKCFLKCLSIILV</sequence>
<keyword evidence="2" id="KW-1185">Reference proteome</keyword>
<dbReference type="RefSeq" id="WP_006626621.1">
    <property type="nucleotide sequence ID" value="NZ_ADFR01000002.1"/>
</dbReference>
<protein>
    <submittedName>
        <fullName evidence="1">Uncharacterized protein</fullName>
    </submittedName>
</protein>
<organism evidence="1 2">
    <name type="scientific">Bulleidia extructa W1219</name>
    <dbReference type="NCBI Taxonomy" id="679192"/>
    <lineage>
        <taxon>Bacteria</taxon>
        <taxon>Bacillati</taxon>
        <taxon>Bacillota</taxon>
        <taxon>Erysipelotrichia</taxon>
        <taxon>Erysipelotrichales</taxon>
        <taxon>Erysipelotrichaceae</taxon>
        <taxon>Bulleidia</taxon>
    </lineage>
</organism>
<dbReference type="AlphaFoldDB" id="D2MMK0"/>
<gene>
    <name evidence="1" type="ORF">HMPREF9013_0981</name>
</gene>
<evidence type="ECO:0000313" key="1">
    <source>
        <dbReference type="EMBL" id="EFC06276.1"/>
    </source>
</evidence>
<dbReference type="Proteomes" id="UP000005017">
    <property type="component" value="Unassembled WGS sequence"/>
</dbReference>
<reference evidence="2" key="1">
    <citation type="submission" date="2009-12" db="EMBL/GenBank/DDBJ databases">
        <title>Sequence of Clostridiales genomosp. BVAB3 str. UPII9-5.</title>
        <authorList>
            <person name="Madupu R."/>
            <person name="Durkin A.S."/>
            <person name="Torralba M."/>
            <person name="Methe B."/>
            <person name="Sutton G.G."/>
            <person name="Strausberg R.L."/>
            <person name="Nelson K.E."/>
        </authorList>
    </citation>
    <scope>NUCLEOTIDE SEQUENCE [LARGE SCALE GENOMIC DNA]</scope>
    <source>
        <strain evidence="2">W1219</strain>
    </source>
</reference>
<accession>D2MMK0</accession>
<dbReference type="eggNOG" id="ENOG502Z7K1">
    <property type="taxonomic scope" value="Bacteria"/>
</dbReference>
<dbReference type="EMBL" id="ADFR01000002">
    <property type="protein sequence ID" value="EFC06276.1"/>
    <property type="molecule type" value="Genomic_DNA"/>
</dbReference>
<name>D2MMK0_9FIRM</name>
<evidence type="ECO:0000313" key="2">
    <source>
        <dbReference type="Proteomes" id="UP000005017"/>
    </source>
</evidence>
<comment type="caution">
    <text evidence="1">The sequence shown here is derived from an EMBL/GenBank/DDBJ whole genome shotgun (WGS) entry which is preliminary data.</text>
</comment>
<proteinExistence type="predicted"/>